<dbReference type="VEuPathDB" id="FungiDB:MELLADRAFT_77357"/>
<dbReference type="HOGENOM" id="CLU_577563_0_0_1"/>
<proteinExistence type="predicted"/>
<feature type="signal peptide" evidence="2">
    <location>
        <begin position="1"/>
        <end position="23"/>
    </location>
</feature>
<organism evidence="4">
    <name type="scientific">Melampsora larici-populina (strain 98AG31 / pathotype 3-4-7)</name>
    <name type="common">Poplar leaf rust fungus</name>
    <dbReference type="NCBI Taxonomy" id="747676"/>
    <lineage>
        <taxon>Eukaryota</taxon>
        <taxon>Fungi</taxon>
        <taxon>Dikarya</taxon>
        <taxon>Basidiomycota</taxon>
        <taxon>Pucciniomycotina</taxon>
        <taxon>Pucciniomycetes</taxon>
        <taxon>Pucciniales</taxon>
        <taxon>Melampsoraceae</taxon>
        <taxon>Melampsora</taxon>
    </lineage>
</organism>
<evidence type="ECO:0000256" key="1">
    <source>
        <dbReference type="SAM" id="MobiDB-lite"/>
    </source>
</evidence>
<feature type="compositionally biased region" description="Basic residues" evidence="1">
    <location>
        <begin position="150"/>
        <end position="159"/>
    </location>
</feature>
<evidence type="ECO:0000313" key="3">
    <source>
        <dbReference type="EMBL" id="EGG08557.1"/>
    </source>
</evidence>
<dbReference type="InParanoid" id="F4RG70"/>
<evidence type="ECO:0008006" key="5">
    <source>
        <dbReference type="Google" id="ProtNLM"/>
    </source>
</evidence>
<dbReference type="CDD" id="cd22191">
    <property type="entry name" value="DPBB_RlpA_EXP_N-like"/>
    <property type="match status" value="1"/>
</dbReference>
<sequence length="473" mass="50743">MLAGQVLILTLWVSFHQLDLISSQQPQTGCSKYYKLKLTTPSSNDPTGLPLNPSKNNTSKDDLRVSFSSSSSSSFSSSSSETFTIDEALSGQKSGSISQPVHSKRHNKRDVVDLNQTEDLVQDHEPELRTINEEDDQYNVLSAKTGFSKFSKHPKSKHTTSKEDSKNETDSIPKSDTKLSDAIATSLIPTGEIPETPISSVSGDTNTTDSYTSPSTSTSKGDGDNEIDQTKKDSSPPKFSPPTSKSQGLHGKGIKKDVQAKPSLEKLEEKESKKPTRTVKNGVGSDQVKSDLTATNSGLQSSLQQPNQTQSIISSDLNLNSKTKIGADPTKIIKSQSGQGSSPSFKTSGNVEMIPSGKGICGPVLTDSVLGVCLWSGSDQTGNDVNQSGWLTTALNSNCGKEVILSRSDNPSLTITAKVVDGCGFNQLKADVGCSEIYLTKMAFLALKPNEIESKSGHLNNLVWKFKDSTQIN</sequence>
<feature type="region of interest" description="Disordered" evidence="1">
    <location>
        <begin position="39"/>
        <end position="316"/>
    </location>
</feature>
<feature type="compositionally biased region" description="Low complexity" evidence="1">
    <location>
        <begin position="66"/>
        <end position="80"/>
    </location>
</feature>
<feature type="chain" id="PRO_5003317595" description="Secreted protein" evidence="2">
    <location>
        <begin position="24"/>
        <end position="473"/>
    </location>
</feature>
<reference evidence="4" key="1">
    <citation type="journal article" date="2011" name="Proc. Natl. Acad. Sci. U.S.A.">
        <title>Obligate biotrophy features unraveled by the genomic analysis of rust fungi.</title>
        <authorList>
            <person name="Duplessis S."/>
            <person name="Cuomo C.A."/>
            <person name="Lin Y.-C."/>
            <person name="Aerts A."/>
            <person name="Tisserant E."/>
            <person name="Veneault-Fourrey C."/>
            <person name="Joly D.L."/>
            <person name="Hacquard S."/>
            <person name="Amselem J."/>
            <person name="Cantarel B.L."/>
            <person name="Chiu R."/>
            <person name="Coutinho P.M."/>
            <person name="Feau N."/>
            <person name="Field M."/>
            <person name="Frey P."/>
            <person name="Gelhaye E."/>
            <person name="Goldberg J."/>
            <person name="Grabherr M.G."/>
            <person name="Kodira C.D."/>
            <person name="Kohler A."/>
            <person name="Kuees U."/>
            <person name="Lindquist E.A."/>
            <person name="Lucas S.M."/>
            <person name="Mago R."/>
            <person name="Mauceli E."/>
            <person name="Morin E."/>
            <person name="Murat C."/>
            <person name="Pangilinan J.L."/>
            <person name="Park R."/>
            <person name="Pearson M."/>
            <person name="Quesneville H."/>
            <person name="Rouhier N."/>
            <person name="Sakthikumar S."/>
            <person name="Salamov A.A."/>
            <person name="Schmutz J."/>
            <person name="Selles B."/>
            <person name="Shapiro H."/>
            <person name="Tanguay P."/>
            <person name="Tuskan G.A."/>
            <person name="Henrissat B."/>
            <person name="Van de Peer Y."/>
            <person name="Rouze P."/>
            <person name="Ellis J.G."/>
            <person name="Dodds P.N."/>
            <person name="Schein J.E."/>
            <person name="Zhong S."/>
            <person name="Hamelin R.C."/>
            <person name="Grigoriev I.V."/>
            <person name="Szabo L.J."/>
            <person name="Martin F."/>
        </authorList>
    </citation>
    <scope>NUCLEOTIDE SEQUENCE [LARGE SCALE GENOMIC DNA]</scope>
    <source>
        <strain evidence="4">98AG31 / pathotype 3-4-7</strain>
    </source>
</reference>
<feature type="compositionally biased region" description="Polar residues" evidence="1">
    <location>
        <begin position="290"/>
        <end position="316"/>
    </location>
</feature>
<dbReference type="OrthoDB" id="2496784at2759"/>
<protein>
    <recommendedName>
        <fullName evidence="5">Secreted protein</fullName>
    </recommendedName>
</protein>
<feature type="compositionally biased region" description="Polar residues" evidence="1">
    <location>
        <begin position="91"/>
        <end position="101"/>
    </location>
</feature>
<gene>
    <name evidence="3" type="ORF">MELLADRAFT_77357</name>
</gene>
<dbReference type="GeneID" id="18932934"/>
<dbReference type="AlphaFoldDB" id="F4RG70"/>
<feature type="compositionally biased region" description="Basic and acidic residues" evidence="1">
    <location>
        <begin position="254"/>
        <end position="274"/>
    </location>
</feature>
<evidence type="ECO:0000256" key="2">
    <source>
        <dbReference type="SAM" id="SignalP"/>
    </source>
</evidence>
<dbReference type="Proteomes" id="UP000001072">
    <property type="component" value="Unassembled WGS sequence"/>
</dbReference>
<accession>F4RG70</accession>
<dbReference type="RefSeq" id="XP_007408143.1">
    <property type="nucleotide sequence ID" value="XM_007408081.1"/>
</dbReference>
<feature type="compositionally biased region" description="Basic and acidic residues" evidence="1">
    <location>
        <begin position="121"/>
        <end position="132"/>
    </location>
</feature>
<name>F4RG70_MELLP</name>
<dbReference type="EMBL" id="GL883100">
    <property type="protein sequence ID" value="EGG08557.1"/>
    <property type="molecule type" value="Genomic_DNA"/>
</dbReference>
<keyword evidence="4" id="KW-1185">Reference proteome</keyword>
<evidence type="ECO:0000313" key="4">
    <source>
        <dbReference type="Proteomes" id="UP000001072"/>
    </source>
</evidence>
<keyword evidence="2" id="KW-0732">Signal</keyword>
<feature type="compositionally biased region" description="Basic and acidic residues" evidence="1">
    <location>
        <begin position="160"/>
        <end position="179"/>
    </location>
</feature>
<dbReference type="KEGG" id="mlr:MELLADRAFT_77357"/>
<feature type="compositionally biased region" description="Low complexity" evidence="1">
    <location>
        <begin position="205"/>
        <end position="219"/>
    </location>
</feature>